<name>W7E425_BIPV3</name>
<dbReference type="GeneID" id="26256637"/>
<evidence type="ECO:0000256" key="1">
    <source>
        <dbReference type="SAM" id="MobiDB-lite"/>
    </source>
</evidence>
<dbReference type="Proteomes" id="UP000054337">
    <property type="component" value="Unassembled WGS sequence"/>
</dbReference>
<organism evidence="2 3">
    <name type="scientific">Bipolaris victoriae (strain FI3)</name>
    <name type="common">Victoria blight of oats agent</name>
    <name type="synonym">Cochliobolus victoriae</name>
    <dbReference type="NCBI Taxonomy" id="930091"/>
    <lineage>
        <taxon>Eukaryota</taxon>
        <taxon>Fungi</taxon>
        <taxon>Dikarya</taxon>
        <taxon>Ascomycota</taxon>
        <taxon>Pezizomycotina</taxon>
        <taxon>Dothideomycetes</taxon>
        <taxon>Pleosporomycetidae</taxon>
        <taxon>Pleosporales</taxon>
        <taxon>Pleosporineae</taxon>
        <taxon>Pleosporaceae</taxon>
        <taxon>Bipolaris</taxon>
    </lineage>
</organism>
<dbReference type="EMBL" id="KI968755">
    <property type="protein sequence ID" value="EUN25163.1"/>
    <property type="molecule type" value="Genomic_DNA"/>
</dbReference>
<evidence type="ECO:0000313" key="2">
    <source>
        <dbReference type="EMBL" id="EUN25163.1"/>
    </source>
</evidence>
<accession>W7E425</accession>
<sequence>MHSPFALSKHPTTLSMHRNPRRAQPDMARCLCKVYTTNHMYAYVHLADSSHTPSVSSLARRDHATRSRENYTYCQTSKTPTLMTCTPARF</sequence>
<evidence type="ECO:0000313" key="3">
    <source>
        <dbReference type="Proteomes" id="UP000054337"/>
    </source>
</evidence>
<dbReference type="AlphaFoldDB" id="W7E425"/>
<reference evidence="2 3" key="1">
    <citation type="journal article" date="2013" name="PLoS Genet.">
        <title>Comparative genome structure, secondary metabolite, and effector coding capacity across Cochliobolus pathogens.</title>
        <authorList>
            <person name="Condon B.J."/>
            <person name="Leng Y."/>
            <person name="Wu D."/>
            <person name="Bushley K.E."/>
            <person name="Ohm R.A."/>
            <person name="Otillar R."/>
            <person name="Martin J."/>
            <person name="Schackwitz W."/>
            <person name="Grimwood J."/>
            <person name="MohdZainudin N."/>
            <person name="Xue C."/>
            <person name="Wang R."/>
            <person name="Manning V.A."/>
            <person name="Dhillon B."/>
            <person name="Tu Z.J."/>
            <person name="Steffenson B.J."/>
            <person name="Salamov A."/>
            <person name="Sun H."/>
            <person name="Lowry S."/>
            <person name="LaButti K."/>
            <person name="Han J."/>
            <person name="Copeland A."/>
            <person name="Lindquist E."/>
            <person name="Barry K."/>
            <person name="Schmutz J."/>
            <person name="Baker S.E."/>
            <person name="Ciuffetti L.M."/>
            <person name="Grigoriev I.V."/>
            <person name="Zhong S."/>
            <person name="Turgeon B.G."/>
        </authorList>
    </citation>
    <scope>NUCLEOTIDE SEQUENCE [LARGE SCALE GENOMIC DNA]</scope>
    <source>
        <strain evidence="2 3">FI3</strain>
    </source>
</reference>
<feature type="region of interest" description="Disordered" evidence="1">
    <location>
        <begin position="1"/>
        <end position="21"/>
    </location>
</feature>
<gene>
    <name evidence="2" type="ORF">COCVIDRAFT_39353</name>
</gene>
<dbReference type="HOGENOM" id="CLU_165610_0_0_1"/>
<proteinExistence type="predicted"/>
<dbReference type="RefSeq" id="XP_014554746.1">
    <property type="nucleotide sequence ID" value="XM_014699260.1"/>
</dbReference>
<keyword evidence="3" id="KW-1185">Reference proteome</keyword>
<protein>
    <submittedName>
        <fullName evidence="2">Uncharacterized protein</fullName>
    </submittedName>
</protein>